<keyword evidence="1" id="KW-0805">Transcription regulation</keyword>
<evidence type="ECO:0000259" key="4">
    <source>
        <dbReference type="PROSITE" id="PS50995"/>
    </source>
</evidence>
<dbReference type="InterPro" id="IPR036388">
    <property type="entry name" value="WH-like_DNA-bd_sf"/>
</dbReference>
<proteinExistence type="predicted"/>
<dbReference type="Proteomes" id="UP000198374">
    <property type="component" value="Unassembled WGS sequence"/>
</dbReference>
<dbReference type="SMART" id="SM00347">
    <property type="entry name" value="HTH_MARR"/>
    <property type="match status" value="1"/>
</dbReference>
<organism evidence="5 6">
    <name type="scientific">Secundilactobacillus mixtipabuli</name>
    <dbReference type="NCBI Taxonomy" id="1435342"/>
    <lineage>
        <taxon>Bacteria</taxon>
        <taxon>Bacillati</taxon>
        <taxon>Bacillota</taxon>
        <taxon>Bacilli</taxon>
        <taxon>Lactobacillales</taxon>
        <taxon>Lactobacillaceae</taxon>
        <taxon>Secundilactobacillus</taxon>
    </lineage>
</organism>
<dbReference type="PROSITE" id="PS01117">
    <property type="entry name" value="HTH_MARR_1"/>
    <property type="match status" value="1"/>
</dbReference>
<dbReference type="GO" id="GO:0003677">
    <property type="term" value="F:DNA binding"/>
    <property type="evidence" value="ECO:0007669"/>
    <property type="project" value="UniProtKB-KW"/>
</dbReference>
<name>A0A1Z5IE12_9LACO</name>
<protein>
    <submittedName>
        <fullName evidence="5">MarR family transcriptional regulator</fullName>
    </submittedName>
</protein>
<dbReference type="SUPFAM" id="SSF46785">
    <property type="entry name" value="Winged helix' DNA-binding domain"/>
    <property type="match status" value="1"/>
</dbReference>
<sequence>MFEIIRDIGAITRKIEINTNAEFRRLGLANNAFIYVIRSYEKPGMFLGELADSVQIDRTTAFRTVRKLVDSGYLRLEDDANDKRLRRVYVTKKGADVYPELHAFEQHSSDTLVSQLTDNEKNELKRLLGKLIY</sequence>
<dbReference type="InterPro" id="IPR036390">
    <property type="entry name" value="WH_DNA-bd_sf"/>
</dbReference>
<dbReference type="RefSeq" id="WP_089109820.1">
    <property type="nucleotide sequence ID" value="NZ_BCMF01000010.1"/>
</dbReference>
<dbReference type="AlphaFoldDB" id="A0A1Z5IE12"/>
<evidence type="ECO:0000313" key="5">
    <source>
        <dbReference type="EMBL" id="GAX00044.1"/>
    </source>
</evidence>
<dbReference type="Gene3D" id="1.10.10.10">
    <property type="entry name" value="Winged helix-like DNA-binding domain superfamily/Winged helix DNA-binding domain"/>
    <property type="match status" value="1"/>
</dbReference>
<keyword evidence="2" id="KW-0238">DNA-binding</keyword>
<keyword evidence="3" id="KW-0804">Transcription</keyword>
<evidence type="ECO:0000256" key="2">
    <source>
        <dbReference type="ARBA" id="ARBA00023125"/>
    </source>
</evidence>
<dbReference type="InterPro" id="IPR023187">
    <property type="entry name" value="Tscrpt_reg_MarR-type_CS"/>
</dbReference>
<dbReference type="OrthoDB" id="6462103at2"/>
<dbReference type="InterPro" id="IPR000835">
    <property type="entry name" value="HTH_MarR-typ"/>
</dbReference>
<dbReference type="PANTHER" id="PTHR42756:SF2">
    <property type="entry name" value="MARR FAMILY REGULATORY PROTEIN"/>
    <property type="match status" value="1"/>
</dbReference>
<dbReference type="PANTHER" id="PTHR42756">
    <property type="entry name" value="TRANSCRIPTIONAL REGULATOR, MARR"/>
    <property type="match status" value="1"/>
</dbReference>
<gene>
    <name evidence="5" type="primary">marR_14</name>
    <name evidence="5" type="ORF">IWT30_02023</name>
</gene>
<dbReference type="Pfam" id="PF12802">
    <property type="entry name" value="MarR_2"/>
    <property type="match status" value="1"/>
</dbReference>
<dbReference type="PROSITE" id="PS50995">
    <property type="entry name" value="HTH_MARR_2"/>
    <property type="match status" value="1"/>
</dbReference>
<comment type="caution">
    <text evidence="5">The sequence shown here is derived from an EMBL/GenBank/DDBJ whole genome shotgun (WGS) entry which is preliminary data.</text>
</comment>
<reference evidence="5 6" key="1">
    <citation type="submission" date="2015-11" db="EMBL/GenBank/DDBJ databases">
        <title>Draft genome sequences of new species of the genus Lactobacillus isolated from orchardgrass silage.</title>
        <authorList>
            <person name="Tohno M."/>
            <person name="Tanizawa Y."/>
            <person name="Arita M."/>
        </authorList>
    </citation>
    <scope>NUCLEOTIDE SEQUENCE [LARGE SCALE GENOMIC DNA]</scope>
    <source>
        <strain evidence="5 6">IWT30</strain>
    </source>
</reference>
<evidence type="ECO:0000313" key="6">
    <source>
        <dbReference type="Proteomes" id="UP000198374"/>
    </source>
</evidence>
<keyword evidence="6" id="KW-1185">Reference proteome</keyword>
<accession>A0A1Z5IE12</accession>
<evidence type="ECO:0000256" key="3">
    <source>
        <dbReference type="ARBA" id="ARBA00023163"/>
    </source>
</evidence>
<dbReference type="EMBL" id="BCMF01000010">
    <property type="protein sequence ID" value="GAX00044.1"/>
    <property type="molecule type" value="Genomic_DNA"/>
</dbReference>
<feature type="domain" description="HTH marR-type" evidence="4">
    <location>
        <begin position="1"/>
        <end position="133"/>
    </location>
</feature>
<dbReference type="GO" id="GO:0003700">
    <property type="term" value="F:DNA-binding transcription factor activity"/>
    <property type="evidence" value="ECO:0007669"/>
    <property type="project" value="InterPro"/>
</dbReference>
<evidence type="ECO:0000256" key="1">
    <source>
        <dbReference type="ARBA" id="ARBA00023015"/>
    </source>
</evidence>
<dbReference type="PRINTS" id="PR00598">
    <property type="entry name" value="HTHMARR"/>
</dbReference>